<reference evidence="3" key="1">
    <citation type="journal article" date="2018" name="Nat. Microbiol.">
        <title>Leveraging single-cell genomics to expand the fungal tree of life.</title>
        <authorList>
            <person name="Ahrendt S.R."/>
            <person name="Quandt C.A."/>
            <person name="Ciobanu D."/>
            <person name="Clum A."/>
            <person name="Salamov A."/>
            <person name="Andreopoulos B."/>
            <person name="Cheng J.F."/>
            <person name="Woyke T."/>
            <person name="Pelin A."/>
            <person name="Henrissat B."/>
            <person name="Reynolds N.K."/>
            <person name="Benny G.L."/>
            <person name="Smith M.E."/>
            <person name="James T.Y."/>
            <person name="Grigoriev I.V."/>
        </authorList>
    </citation>
    <scope>NUCLEOTIDE SEQUENCE [LARGE SCALE GENOMIC DNA]</scope>
</reference>
<feature type="compositionally biased region" description="Polar residues" evidence="1">
    <location>
        <begin position="85"/>
        <end position="97"/>
    </location>
</feature>
<feature type="non-terminal residue" evidence="2">
    <location>
        <position position="218"/>
    </location>
</feature>
<protein>
    <submittedName>
        <fullName evidence="2">Uncharacterized protein</fullName>
    </submittedName>
</protein>
<dbReference type="AlphaFoldDB" id="A0A4P9W6Z6"/>
<evidence type="ECO:0000256" key="1">
    <source>
        <dbReference type="SAM" id="MobiDB-lite"/>
    </source>
</evidence>
<organism evidence="2 3">
    <name type="scientific">Blyttiomyces helicus</name>
    <dbReference type="NCBI Taxonomy" id="388810"/>
    <lineage>
        <taxon>Eukaryota</taxon>
        <taxon>Fungi</taxon>
        <taxon>Fungi incertae sedis</taxon>
        <taxon>Chytridiomycota</taxon>
        <taxon>Chytridiomycota incertae sedis</taxon>
        <taxon>Chytridiomycetes</taxon>
        <taxon>Chytridiomycetes incertae sedis</taxon>
        <taxon>Blyttiomyces</taxon>
    </lineage>
</organism>
<evidence type="ECO:0000313" key="2">
    <source>
        <dbReference type="EMBL" id="RKO86520.1"/>
    </source>
</evidence>
<accession>A0A4P9W6Z6</accession>
<feature type="region of interest" description="Disordered" evidence="1">
    <location>
        <begin position="22"/>
        <end position="124"/>
    </location>
</feature>
<dbReference type="EMBL" id="KZ998127">
    <property type="protein sequence ID" value="RKO86520.1"/>
    <property type="molecule type" value="Genomic_DNA"/>
</dbReference>
<feature type="compositionally biased region" description="Pro residues" evidence="1">
    <location>
        <begin position="111"/>
        <end position="123"/>
    </location>
</feature>
<keyword evidence="3" id="KW-1185">Reference proteome</keyword>
<feature type="compositionally biased region" description="Low complexity" evidence="1">
    <location>
        <begin position="54"/>
        <end position="69"/>
    </location>
</feature>
<name>A0A4P9W6Z6_9FUNG</name>
<feature type="compositionally biased region" description="Polar residues" evidence="1">
    <location>
        <begin position="30"/>
        <end position="39"/>
    </location>
</feature>
<evidence type="ECO:0000313" key="3">
    <source>
        <dbReference type="Proteomes" id="UP000269721"/>
    </source>
</evidence>
<proteinExistence type="predicted"/>
<sequence length="218" mass="22344">MAASVLPSCWLLPRAARCQVLRQPARLKLNPSSRLASSTPEKESLPPASPPGPAASTPSPTPATSAKPLPAQPTLADSVSRAAQKPSSRHASSTAKNESLPPASPLGPAASPLPAPSANPLPAEPTLADFVSRAAADGSAAAAATTPPNRPSVLCKDQTELRDMLMAANSKLPKSVGQRVATGLYKSGVTSFGAISTLSKELRKFLEVGYSLDVPVEK</sequence>
<gene>
    <name evidence="2" type="ORF">BDK51DRAFT_51105</name>
</gene>
<dbReference type="Gene3D" id="1.10.150.530">
    <property type="match status" value="1"/>
</dbReference>
<dbReference type="Proteomes" id="UP000269721">
    <property type="component" value="Unassembled WGS sequence"/>
</dbReference>